<evidence type="ECO:0000256" key="1">
    <source>
        <dbReference type="ARBA" id="ARBA00022833"/>
    </source>
</evidence>
<gene>
    <name evidence="3" type="ORF">QT711_10055</name>
</gene>
<comment type="caution">
    <text evidence="3">The sequence shown here is derived from an EMBL/GenBank/DDBJ whole genome shotgun (WGS) entry which is preliminary data.</text>
</comment>
<evidence type="ECO:0000313" key="3">
    <source>
        <dbReference type="EMBL" id="MDW0113531.1"/>
    </source>
</evidence>
<accession>A0ABU4G9D9</accession>
<keyword evidence="1" id="KW-0862">Zinc</keyword>
<dbReference type="Pfam" id="PF12706">
    <property type="entry name" value="Lactamase_B_2"/>
    <property type="match status" value="1"/>
</dbReference>
<dbReference type="Gene3D" id="3.60.15.10">
    <property type="entry name" value="Ribonuclease Z/Hydroxyacylglutathione hydrolase-like"/>
    <property type="match status" value="1"/>
</dbReference>
<organism evidence="3 4">
    <name type="scientific">Sporosarcina saromensis</name>
    <dbReference type="NCBI Taxonomy" id="359365"/>
    <lineage>
        <taxon>Bacteria</taxon>
        <taxon>Bacillati</taxon>
        <taxon>Bacillota</taxon>
        <taxon>Bacilli</taxon>
        <taxon>Bacillales</taxon>
        <taxon>Caryophanaceae</taxon>
        <taxon>Sporosarcina</taxon>
    </lineage>
</organism>
<dbReference type="Proteomes" id="UP001282284">
    <property type="component" value="Unassembled WGS sequence"/>
</dbReference>
<evidence type="ECO:0000313" key="4">
    <source>
        <dbReference type="Proteomes" id="UP001282284"/>
    </source>
</evidence>
<dbReference type="RefSeq" id="WP_317943934.1">
    <property type="nucleotide sequence ID" value="NZ_JAUBDI010000008.1"/>
</dbReference>
<keyword evidence="4" id="KW-1185">Reference proteome</keyword>
<proteinExistence type="predicted"/>
<evidence type="ECO:0000259" key="2">
    <source>
        <dbReference type="SMART" id="SM00849"/>
    </source>
</evidence>
<dbReference type="EMBL" id="JAUBDI010000008">
    <property type="protein sequence ID" value="MDW0113531.1"/>
    <property type="molecule type" value="Genomic_DNA"/>
</dbReference>
<name>A0ABU4G9D9_9BACL</name>
<dbReference type="InterPro" id="IPR036866">
    <property type="entry name" value="RibonucZ/Hydroxyglut_hydro"/>
</dbReference>
<protein>
    <submittedName>
        <fullName evidence="3">MBL fold metallo-hydrolase</fullName>
    </submittedName>
</protein>
<dbReference type="CDD" id="cd07716">
    <property type="entry name" value="RNaseZ_short-form-like_MBL-fold"/>
    <property type="match status" value="1"/>
</dbReference>
<dbReference type="PANTHER" id="PTHR46018:SF4">
    <property type="entry name" value="METALLO-HYDROLASE YHFI-RELATED"/>
    <property type="match status" value="1"/>
</dbReference>
<sequence>MKVTIIGRWGAYPAKGEATACYLVECDDLKILIDVGSGSLSQLGTLIDLATIDVVFVSHIHADHIADLMTLQYAALVDTQLKRRKKKLQVFLYDPEASISFEFPDVIERHPLQPSSKVVLKELNCTFFETNHNVPTLAMRLQWKGQVFVYTADTAYCEKLAQFAKGADIYLTECSFYAAQQSIASTHCTSSDVAKMMNIVKAKQTILTHLPHYGEQKLLIEEVKQLTNYAAQLAKPFMTMTIKGEVNHAL</sequence>
<dbReference type="SMART" id="SM00849">
    <property type="entry name" value="Lactamase_B"/>
    <property type="match status" value="1"/>
</dbReference>
<reference evidence="3 4" key="1">
    <citation type="submission" date="2023-06" db="EMBL/GenBank/DDBJ databases">
        <title>Sporosarcina sp. nov., isolated from Korean traditional fermented seafood 'Jeotgal'.</title>
        <authorList>
            <person name="Yang A.I."/>
            <person name="Shin N.-R."/>
        </authorList>
    </citation>
    <scope>NUCLEOTIDE SEQUENCE [LARGE SCALE GENOMIC DNA]</scope>
    <source>
        <strain evidence="3 4">KCTC13119</strain>
    </source>
</reference>
<feature type="domain" description="Metallo-beta-lactamase" evidence="2">
    <location>
        <begin position="18"/>
        <end position="187"/>
    </location>
</feature>
<dbReference type="SUPFAM" id="SSF56281">
    <property type="entry name" value="Metallo-hydrolase/oxidoreductase"/>
    <property type="match status" value="1"/>
</dbReference>
<dbReference type="PANTHER" id="PTHR46018">
    <property type="entry name" value="ZINC PHOSPHODIESTERASE ELAC PROTEIN 1"/>
    <property type="match status" value="1"/>
</dbReference>
<dbReference type="InterPro" id="IPR001279">
    <property type="entry name" value="Metallo-B-lactamas"/>
</dbReference>